<evidence type="ECO:0000256" key="8">
    <source>
        <dbReference type="SAM" id="Phobius"/>
    </source>
</evidence>
<feature type="transmembrane region" description="Helical" evidence="8">
    <location>
        <begin position="76"/>
        <end position="95"/>
    </location>
</feature>
<dbReference type="RefSeq" id="WP_135814271.1">
    <property type="nucleotide sequence ID" value="NZ_RQEV01000015.1"/>
</dbReference>
<keyword evidence="11" id="KW-1185">Reference proteome</keyword>
<proteinExistence type="predicted"/>
<evidence type="ECO:0000256" key="7">
    <source>
        <dbReference type="ARBA" id="ARBA00023136"/>
    </source>
</evidence>
<dbReference type="InterPro" id="IPR038731">
    <property type="entry name" value="RgtA/B/C-like"/>
</dbReference>
<evidence type="ECO:0000313" key="10">
    <source>
        <dbReference type="EMBL" id="TGK15545.1"/>
    </source>
</evidence>
<feature type="transmembrane region" description="Helical" evidence="8">
    <location>
        <begin position="198"/>
        <end position="217"/>
    </location>
</feature>
<keyword evidence="6 8" id="KW-1133">Transmembrane helix</keyword>
<protein>
    <recommendedName>
        <fullName evidence="9">Glycosyltransferase RgtA/B/C/D-like domain-containing protein</fullName>
    </recommendedName>
</protein>
<dbReference type="GO" id="GO:0016763">
    <property type="term" value="F:pentosyltransferase activity"/>
    <property type="evidence" value="ECO:0007669"/>
    <property type="project" value="TreeGrafter"/>
</dbReference>
<sequence length="505" mass="55866">MMPSLSFAKHGLFLPGILSLLYFAVQYGANAFHGYGYFVDELYYLACASRPDAGYVDHPPFSILLLKTIVELFGDSLAAIRFVPAAAGAGTVFLTGTIARRFGGGNFAVLLSAFAVMGSPVLLVLFGFYSMNSLEVLLWNGIVLTVIALIQDQKPKLWILVGVLAGIGMENKHTFAVFIIVLAVALLLTLQFRQFLSPYLWLGGLIAFAILAPNFFWEIRHDWVSLEFYRNATALKNLPASPVRVIVDQILSENPGSVFLWVAGVFFFFKQPKETGLRVFGWVFVILLGFLILAQSSRPDRIAAAYPVLFAGGACLLEELRRRWIMPTALATAVAAGIAFLPAGLPVLSPESLAAYASTIGVIPQIEKGKAAALPQWFGDRFDWEKLYESVTNAYEALPSDTRKETVVLGKYYGHAGAIEHFSHGSIPVISGHNSYYLWGYGKGKDKSVLAVGFKREELEGAFKDVKEVGKYSRRFTNETEVPIYLCQGLRIGMEDFWKRIRFFV</sequence>
<evidence type="ECO:0000259" key="9">
    <source>
        <dbReference type="Pfam" id="PF13231"/>
    </source>
</evidence>
<feature type="transmembrane region" description="Helical" evidence="8">
    <location>
        <begin position="173"/>
        <end position="192"/>
    </location>
</feature>
<feature type="transmembrane region" description="Helical" evidence="8">
    <location>
        <begin position="324"/>
        <end position="345"/>
    </location>
</feature>
<comment type="subcellular location">
    <subcellularLocation>
        <location evidence="1">Cell membrane</location>
        <topology evidence="1">Multi-pass membrane protein</topology>
    </subcellularLocation>
</comment>
<evidence type="ECO:0000256" key="3">
    <source>
        <dbReference type="ARBA" id="ARBA00022676"/>
    </source>
</evidence>
<evidence type="ECO:0000256" key="1">
    <source>
        <dbReference type="ARBA" id="ARBA00004651"/>
    </source>
</evidence>
<dbReference type="Proteomes" id="UP000297855">
    <property type="component" value="Unassembled WGS sequence"/>
</dbReference>
<feature type="transmembrane region" description="Helical" evidence="8">
    <location>
        <begin position="277"/>
        <end position="295"/>
    </location>
</feature>
<evidence type="ECO:0000256" key="4">
    <source>
        <dbReference type="ARBA" id="ARBA00022679"/>
    </source>
</evidence>
<dbReference type="OrthoDB" id="9811222at2"/>
<dbReference type="Pfam" id="PF13231">
    <property type="entry name" value="PMT_2"/>
    <property type="match status" value="1"/>
</dbReference>
<dbReference type="GO" id="GO:0009103">
    <property type="term" value="P:lipopolysaccharide biosynthetic process"/>
    <property type="evidence" value="ECO:0007669"/>
    <property type="project" value="UniProtKB-ARBA"/>
</dbReference>
<accession>A0A4R9GLP6</accession>
<evidence type="ECO:0000256" key="2">
    <source>
        <dbReference type="ARBA" id="ARBA00022475"/>
    </source>
</evidence>
<keyword evidence="4" id="KW-0808">Transferase</keyword>
<dbReference type="EMBL" id="RQEV01000015">
    <property type="protein sequence ID" value="TGK15545.1"/>
    <property type="molecule type" value="Genomic_DNA"/>
</dbReference>
<dbReference type="GO" id="GO:0005886">
    <property type="term" value="C:plasma membrane"/>
    <property type="evidence" value="ECO:0007669"/>
    <property type="project" value="UniProtKB-SubCell"/>
</dbReference>
<gene>
    <name evidence="10" type="ORF">EHO61_14365</name>
</gene>
<keyword evidence="2" id="KW-1003">Cell membrane</keyword>
<keyword evidence="7 8" id="KW-0472">Membrane</keyword>
<comment type="caution">
    <text evidence="10">The sequence shown here is derived from an EMBL/GenBank/DDBJ whole genome shotgun (WGS) entry which is preliminary data.</text>
</comment>
<evidence type="ECO:0000256" key="6">
    <source>
        <dbReference type="ARBA" id="ARBA00022989"/>
    </source>
</evidence>
<dbReference type="InterPro" id="IPR050297">
    <property type="entry name" value="LipidA_mod_glycosyltrf_83"/>
</dbReference>
<dbReference type="AlphaFoldDB" id="A0A4R9GLP6"/>
<reference evidence="10" key="1">
    <citation type="journal article" date="2019" name="PLoS Negl. Trop. Dis.">
        <title>Revisiting the worldwide diversity of Leptospira species in the environment.</title>
        <authorList>
            <person name="Vincent A.T."/>
            <person name="Schiettekatte O."/>
            <person name="Bourhy P."/>
            <person name="Veyrier F.J."/>
            <person name="Picardeau M."/>
        </authorList>
    </citation>
    <scope>NUCLEOTIDE SEQUENCE [LARGE SCALE GENOMIC DNA]</scope>
    <source>
        <strain evidence="10">SCS5</strain>
    </source>
</reference>
<evidence type="ECO:0000313" key="11">
    <source>
        <dbReference type="Proteomes" id="UP000297855"/>
    </source>
</evidence>
<dbReference type="PANTHER" id="PTHR33908">
    <property type="entry name" value="MANNOSYLTRANSFERASE YKCB-RELATED"/>
    <property type="match status" value="1"/>
</dbReference>
<keyword evidence="3" id="KW-0328">Glycosyltransferase</keyword>
<feature type="transmembrane region" description="Helical" evidence="8">
    <location>
        <begin position="107"/>
        <end position="130"/>
    </location>
</feature>
<organism evidence="10 11">
    <name type="scientific">Leptospira fluminis</name>
    <dbReference type="NCBI Taxonomy" id="2484979"/>
    <lineage>
        <taxon>Bacteria</taxon>
        <taxon>Pseudomonadati</taxon>
        <taxon>Spirochaetota</taxon>
        <taxon>Spirochaetia</taxon>
        <taxon>Leptospirales</taxon>
        <taxon>Leptospiraceae</taxon>
        <taxon>Leptospira</taxon>
    </lineage>
</organism>
<keyword evidence="5 8" id="KW-0812">Transmembrane</keyword>
<feature type="domain" description="Glycosyltransferase RgtA/B/C/D-like" evidence="9">
    <location>
        <begin position="57"/>
        <end position="217"/>
    </location>
</feature>
<evidence type="ECO:0000256" key="5">
    <source>
        <dbReference type="ARBA" id="ARBA00022692"/>
    </source>
</evidence>
<dbReference type="PANTHER" id="PTHR33908:SF11">
    <property type="entry name" value="MEMBRANE PROTEIN"/>
    <property type="match status" value="1"/>
</dbReference>
<name>A0A4R9GLP6_9LEPT</name>